<evidence type="ECO:0000313" key="2">
    <source>
        <dbReference type="EMBL" id="GAJ23966.1"/>
    </source>
</evidence>
<organism evidence="2">
    <name type="scientific">marine sediment metagenome</name>
    <dbReference type="NCBI Taxonomy" id="412755"/>
    <lineage>
        <taxon>unclassified sequences</taxon>
        <taxon>metagenomes</taxon>
        <taxon>ecological metagenomes</taxon>
    </lineage>
</organism>
<dbReference type="PROSITE" id="PS50110">
    <property type="entry name" value="RESPONSE_REGULATORY"/>
    <property type="match status" value="1"/>
</dbReference>
<comment type="caution">
    <text evidence="2">The sequence shown here is derived from an EMBL/GenBank/DDBJ whole genome shotgun (WGS) entry which is preliminary data.</text>
</comment>
<protein>
    <recommendedName>
        <fullName evidence="1">Response regulatory domain-containing protein</fullName>
    </recommendedName>
</protein>
<sequence>MGKKVLIIDDDPDIVAFVVTVLEENGYISL</sequence>
<gene>
    <name evidence="2" type="ORF">S12H4_57634</name>
</gene>
<proteinExistence type="predicted"/>
<dbReference type="EMBL" id="BARW01037307">
    <property type="protein sequence ID" value="GAJ23966.1"/>
    <property type="molecule type" value="Genomic_DNA"/>
</dbReference>
<feature type="domain" description="Response regulatory" evidence="1">
    <location>
        <begin position="4"/>
        <end position="30"/>
    </location>
</feature>
<dbReference type="GO" id="GO:0000160">
    <property type="term" value="P:phosphorelay signal transduction system"/>
    <property type="evidence" value="ECO:0007669"/>
    <property type="project" value="InterPro"/>
</dbReference>
<dbReference type="InterPro" id="IPR011006">
    <property type="entry name" value="CheY-like_superfamily"/>
</dbReference>
<dbReference type="InterPro" id="IPR001789">
    <property type="entry name" value="Sig_transdc_resp-reg_receiver"/>
</dbReference>
<evidence type="ECO:0000259" key="1">
    <source>
        <dbReference type="PROSITE" id="PS50110"/>
    </source>
</evidence>
<feature type="non-terminal residue" evidence="2">
    <location>
        <position position="30"/>
    </location>
</feature>
<dbReference type="SUPFAM" id="SSF52172">
    <property type="entry name" value="CheY-like"/>
    <property type="match status" value="1"/>
</dbReference>
<dbReference type="AlphaFoldDB" id="X1VXT9"/>
<accession>X1VXT9</accession>
<name>X1VXT9_9ZZZZ</name>
<reference evidence="2" key="1">
    <citation type="journal article" date="2014" name="Front. Microbiol.">
        <title>High frequency of phylogenetically diverse reductive dehalogenase-homologous genes in deep subseafloor sedimentary metagenomes.</title>
        <authorList>
            <person name="Kawai M."/>
            <person name="Futagami T."/>
            <person name="Toyoda A."/>
            <person name="Takaki Y."/>
            <person name="Nishi S."/>
            <person name="Hori S."/>
            <person name="Arai W."/>
            <person name="Tsubouchi T."/>
            <person name="Morono Y."/>
            <person name="Uchiyama I."/>
            <person name="Ito T."/>
            <person name="Fujiyama A."/>
            <person name="Inagaki F."/>
            <person name="Takami H."/>
        </authorList>
    </citation>
    <scope>NUCLEOTIDE SEQUENCE</scope>
    <source>
        <strain evidence="2">Expedition CK06-06</strain>
    </source>
</reference>